<dbReference type="Proteomes" id="UP000242857">
    <property type="component" value="Unassembled WGS sequence"/>
</dbReference>
<name>A0A1M5B496_9GAMM</name>
<dbReference type="AlphaFoldDB" id="A0A1M5B496"/>
<reference evidence="4" key="1">
    <citation type="submission" date="2016-11" db="EMBL/GenBank/DDBJ databases">
        <authorList>
            <person name="Varghese N."/>
            <person name="Submissions S."/>
        </authorList>
    </citation>
    <scope>NUCLEOTIDE SEQUENCE [LARGE SCALE GENOMIC DNA]</scope>
    <source>
        <strain evidence="4">DSM 14834</strain>
    </source>
</reference>
<feature type="chain" id="PRO_5012341240" evidence="1">
    <location>
        <begin position="22"/>
        <end position="175"/>
    </location>
</feature>
<dbReference type="EMBL" id="FQUK01000076">
    <property type="protein sequence ID" value="SHF37381.1"/>
    <property type="molecule type" value="Genomic_DNA"/>
</dbReference>
<organism evidence="3 4">
    <name type="scientific">Thermomonas hydrothermalis</name>
    <dbReference type="NCBI Taxonomy" id="213588"/>
    <lineage>
        <taxon>Bacteria</taxon>
        <taxon>Pseudomonadati</taxon>
        <taxon>Pseudomonadota</taxon>
        <taxon>Gammaproteobacteria</taxon>
        <taxon>Lysobacterales</taxon>
        <taxon>Lysobacteraceae</taxon>
        <taxon>Thermomonas</taxon>
    </lineage>
</organism>
<dbReference type="GO" id="GO:0006508">
    <property type="term" value="P:proteolysis"/>
    <property type="evidence" value="ECO:0007669"/>
    <property type="project" value="InterPro"/>
</dbReference>
<gene>
    <name evidence="3" type="ORF">SAMN02745204_02360</name>
</gene>
<evidence type="ECO:0000313" key="3">
    <source>
        <dbReference type="EMBL" id="SHF37381.1"/>
    </source>
</evidence>
<dbReference type="InterPro" id="IPR042089">
    <property type="entry name" value="Peptidase_M13_dom_2"/>
</dbReference>
<accession>A0A1M5B496</accession>
<evidence type="ECO:0000259" key="2">
    <source>
        <dbReference type="Pfam" id="PF05649"/>
    </source>
</evidence>
<dbReference type="Gene3D" id="1.10.1380.10">
    <property type="entry name" value="Neutral endopeptidase , domain2"/>
    <property type="match status" value="1"/>
</dbReference>
<keyword evidence="4" id="KW-1185">Reference proteome</keyword>
<dbReference type="SUPFAM" id="SSF55486">
    <property type="entry name" value="Metalloproteases ('zincins'), catalytic domain"/>
    <property type="match status" value="1"/>
</dbReference>
<dbReference type="STRING" id="213588.SAMN02745204_02360"/>
<evidence type="ECO:0000256" key="1">
    <source>
        <dbReference type="SAM" id="SignalP"/>
    </source>
</evidence>
<dbReference type="Pfam" id="PF05649">
    <property type="entry name" value="Peptidase_M13_N"/>
    <property type="match status" value="1"/>
</dbReference>
<sequence length="175" mass="18882">MKRSLLVLAIAGVVATLPVLAAPGEGKAQIGTFGIDLTARDLSVKPGDDFNRYASGHWIDTYQLKDYETNYGSFNELRDRAEVQTRAIMDDLLARKDLAPGSNAQKLRDYYVSFMDRATRDAAGLRPLQPVLARIAAIDSKPALIAAFGHAGIDGTSAPFGFYGSIAIPVETVHV</sequence>
<protein>
    <submittedName>
        <fullName evidence="3">Peptidase family M13</fullName>
    </submittedName>
</protein>
<feature type="signal peptide" evidence="1">
    <location>
        <begin position="1"/>
        <end position="21"/>
    </location>
</feature>
<dbReference type="InterPro" id="IPR008753">
    <property type="entry name" value="Peptidase_M13_N"/>
</dbReference>
<evidence type="ECO:0000313" key="4">
    <source>
        <dbReference type="Proteomes" id="UP000242857"/>
    </source>
</evidence>
<feature type="domain" description="Peptidase M13 N-terminal" evidence="2">
    <location>
        <begin position="46"/>
        <end position="163"/>
    </location>
</feature>
<dbReference type="RefSeq" id="WP_072756704.1">
    <property type="nucleotide sequence ID" value="NZ_FQUK01000076.1"/>
</dbReference>
<proteinExistence type="predicted"/>
<keyword evidence="1" id="KW-0732">Signal</keyword>
<dbReference type="OrthoDB" id="9775677at2"/>